<protein>
    <recommendedName>
        <fullName evidence="3">Membrane-bound lysozyme inhibitor of c-type lysozyme MliC</fullName>
    </recommendedName>
</protein>
<sequence length="116" mass="12687">MRKFLAIISILALTISCGSDGLAGQEYTCEHSDGKPGATLRFKNGGKVFLDLIPKDIVERNPNLASKNNVAGEYEVVGDEIVVKYFNGFQTHTLSRIGDKLTSNSDIFKLCTCKTK</sequence>
<dbReference type="RefSeq" id="WP_324179269.1">
    <property type="nucleotide sequence ID" value="NZ_BAABAW010000008.1"/>
</dbReference>
<dbReference type="Proteomes" id="UP001327027">
    <property type="component" value="Unassembled WGS sequence"/>
</dbReference>
<name>A0ABU5ZTB7_9FLAO</name>
<evidence type="ECO:0000313" key="2">
    <source>
        <dbReference type="Proteomes" id="UP001327027"/>
    </source>
</evidence>
<organism evidence="1 2">
    <name type="scientific">Aquimarina gracilis</name>
    <dbReference type="NCBI Taxonomy" id="874422"/>
    <lineage>
        <taxon>Bacteria</taxon>
        <taxon>Pseudomonadati</taxon>
        <taxon>Bacteroidota</taxon>
        <taxon>Flavobacteriia</taxon>
        <taxon>Flavobacteriales</taxon>
        <taxon>Flavobacteriaceae</taxon>
        <taxon>Aquimarina</taxon>
    </lineage>
</organism>
<comment type="caution">
    <text evidence="1">The sequence shown here is derived from an EMBL/GenBank/DDBJ whole genome shotgun (WGS) entry which is preliminary data.</text>
</comment>
<keyword evidence="2" id="KW-1185">Reference proteome</keyword>
<dbReference type="EMBL" id="JAYKLX010000003">
    <property type="protein sequence ID" value="MEB3345238.1"/>
    <property type="molecule type" value="Genomic_DNA"/>
</dbReference>
<evidence type="ECO:0000313" key="1">
    <source>
        <dbReference type="EMBL" id="MEB3345238.1"/>
    </source>
</evidence>
<proteinExistence type="predicted"/>
<dbReference type="PROSITE" id="PS51257">
    <property type="entry name" value="PROKAR_LIPOPROTEIN"/>
    <property type="match status" value="1"/>
</dbReference>
<evidence type="ECO:0008006" key="3">
    <source>
        <dbReference type="Google" id="ProtNLM"/>
    </source>
</evidence>
<gene>
    <name evidence="1" type="ORF">U6A24_07200</name>
</gene>
<reference evidence="1 2" key="1">
    <citation type="journal article" date="2013" name="Int. J. Syst. Evol. Microbiol.">
        <title>Aquimarina gracilis sp. nov., isolated from the gut microflora of a mussel, Mytilus coruscus, and emended description of Aquimarina spongiae.</title>
        <authorList>
            <person name="Park S.C."/>
            <person name="Choe H.N."/>
            <person name="Baik K.S."/>
            <person name="Seong C.N."/>
        </authorList>
    </citation>
    <scope>NUCLEOTIDE SEQUENCE [LARGE SCALE GENOMIC DNA]</scope>
    <source>
        <strain evidence="1 2">PSC32</strain>
    </source>
</reference>
<accession>A0ABU5ZTB7</accession>